<dbReference type="InterPro" id="IPR037655">
    <property type="entry name" value="POU2AF2"/>
</dbReference>
<evidence type="ECO:0000256" key="1">
    <source>
        <dbReference type="SAM" id="MobiDB-lite"/>
    </source>
</evidence>
<keyword evidence="3" id="KW-1185">Reference proteome</keyword>
<organism evidence="2 3">
    <name type="scientific">Dromaius novaehollandiae</name>
    <name type="common">Emu</name>
    <dbReference type="NCBI Taxonomy" id="8790"/>
    <lineage>
        <taxon>Eukaryota</taxon>
        <taxon>Metazoa</taxon>
        <taxon>Chordata</taxon>
        <taxon>Craniata</taxon>
        <taxon>Vertebrata</taxon>
        <taxon>Euteleostomi</taxon>
        <taxon>Archelosauria</taxon>
        <taxon>Archosauria</taxon>
        <taxon>Dinosauria</taxon>
        <taxon>Saurischia</taxon>
        <taxon>Theropoda</taxon>
        <taxon>Coelurosauria</taxon>
        <taxon>Aves</taxon>
        <taxon>Palaeognathae</taxon>
        <taxon>Casuariiformes</taxon>
        <taxon>Dromaiidae</taxon>
        <taxon>Dromaius</taxon>
    </lineage>
</organism>
<dbReference type="Proteomes" id="UP000694423">
    <property type="component" value="Unplaced"/>
</dbReference>
<dbReference type="Ensembl" id="ENSDNVT00000018818.1">
    <property type="protein sequence ID" value="ENSDNVP00000015645.1"/>
    <property type="gene ID" value="ENSDNVG00000011018.1"/>
</dbReference>
<dbReference type="PANTHER" id="PTHR28376:SF1">
    <property type="entry name" value="POU DOMAIN CLASS 2-ASSOCIATING FACTOR 2"/>
    <property type="match status" value="1"/>
</dbReference>
<dbReference type="GO" id="GO:0005634">
    <property type="term" value="C:nucleus"/>
    <property type="evidence" value="ECO:0007669"/>
    <property type="project" value="TreeGrafter"/>
</dbReference>
<evidence type="ECO:0000313" key="3">
    <source>
        <dbReference type="Proteomes" id="UP000694423"/>
    </source>
</evidence>
<dbReference type="AlphaFoldDB" id="A0A8C4K0T1"/>
<dbReference type="GO" id="GO:0043565">
    <property type="term" value="F:sequence-specific DNA binding"/>
    <property type="evidence" value="ECO:0007669"/>
    <property type="project" value="TreeGrafter"/>
</dbReference>
<dbReference type="PANTHER" id="PTHR28376">
    <property type="entry name" value="RGD1562914"/>
    <property type="match status" value="1"/>
</dbReference>
<dbReference type="Pfam" id="PF17721">
    <property type="entry name" value="POU2AF2"/>
    <property type="match status" value="1"/>
</dbReference>
<proteinExistence type="predicted"/>
<accession>A0A8C4K0T1</accession>
<dbReference type="GO" id="GO:0003713">
    <property type="term" value="F:transcription coactivator activity"/>
    <property type="evidence" value="ECO:0007669"/>
    <property type="project" value="TreeGrafter"/>
</dbReference>
<evidence type="ECO:0000313" key="2">
    <source>
        <dbReference type="Ensembl" id="ENSDNVP00000015645.1"/>
    </source>
</evidence>
<reference evidence="2" key="1">
    <citation type="submission" date="2025-08" db="UniProtKB">
        <authorList>
            <consortium name="Ensembl"/>
        </authorList>
    </citation>
    <scope>IDENTIFICATION</scope>
</reference>
<sequence length="245" mass="26162">MPHPSFLTAATGSPTTAGYYGVRRSFTAELDFHNTKQFVSDVYSPPPGSKPLSCDSSAVQGYPALLDPYLPEQYGDHHRTAPFTSGTGSFFGPSSLPPLLPSFPADTAHFPLREPWEQPCPDSLGQADGTCSESLPALPAAAGCLSSHETGTAAPYRSSGWTPAVPGAQPYPLHPLEEVHYSPSYAATSPYAFSPFMTVANELTARMSHLSPEQPSDTPPLHDTSSWAKEDGGPVWGTFDGQRTY</sequence>
<protein>
    <submittedName>
        <fullName evidence="2">Chromosome 11 open reading frame 53</fullName>
    </submittedName>
</protein>
<name>A0A8C4K0T1_DRONO</name>
<feature type="region of interest" description="Disordered" evidence="1">
    <location>
        <begin position="208"/>
        <end position="245"/>
    </location>
</feature>
<reference evidence="2" key="2">
    <citation type="submission" date="2025-09" db="UniProtKB">
        <authorList>
            <consortium name="Ensembl"/>
        </authorList>
    </citation>
    <scope>IDENTIFICATION</scope>
</reference>